<dbReference type="EMBL" id="CP006868">
    <property type="protein sequence ID" value="UXD22038.1"/>
    <property type="molecule type" value="Genomic_DNA"/>
</dbReference>
<dbReference type="KEGG" id="ipc:IPA_01050"/>
<dbReference type="AlphaFoldDB" id="A0A977PKJ1"/>
<name>A0A977PKJ1_9CREN</name>
<evidence type="ECO:0000313" key="3">
    <source>
        <dbReference type="Proteomes" id="UP001063698"/>
    </source>
</evidence>
<reference evidence="2" key="1">
    <citation type="submission" date="2013-11" db="EMBL/GenBank/DDBJ databases">
        <title>Comparative genomics of Ignicoccus.</title>
        <authorList>
            <person name="Podar M."/>
        </authorList>
    </citation>
    <scope>NUCLEOTIDE SEQUENCE</scope>
    <source>
        <strain evidence="2">DSM 13166</strain>
    </source>
</reference>
<proteinExistence type="predicted"/>
<feature type="transmembrane region" description="Helical" evidence="1">
    <location>
        <begin position="12"/>
        <end position="31"/>
    </location>
</feature>
<evidence type="ECO:0000313" key="2">
    <source>
        <dbReference type="EMBL" id="UXD22038.1"/>
    </source>
</evidence>
<keyword evidence="1" id="KW-1133">Transmembrane helix</keyword>
<keyword evidence="1" id="KW-0472">Membrane</keyword>
<organism evidence="2 3">
    <name type="scientific">Ignicoccus pacificus DSM 13166</name>
    <dbReference type="NCBI Taxonomy" id="940294"/>
    <lineage>
        <taxon>Archaea</taxon>
        <taxon>Thermoproteota</taxon>
        <taxon>Thermoprotei</taxon>
        <taxon>Desulfurococcales</taxon>
        <taxon>Desulfurococcaceae</taxon>
        <taxon>Ignicoccus</taxon>
    </lineage>
</organism>
<sequence length="52" mass="5696">MKKGLIDTTTLMIVGGLLLLLGLVIGGLYYYKPELFQNAISSIQNIISNIKI</sequence>
<keyword evidence="1" id="KW-0812">Transmembrane</keyword>
<keyword evidence="3" id="KW-1185">Reference proteome</keyword>
<dbReference type="Proteomes" id="UP001063698">
    <property type="component" value="Chromosome"/>
</dbReference>
<evidence type="ECO:0000256" key="1">
    <source>
        <dbReference type="SAM" id="Phobius"/>
    </source>
</evidence>
<gene>
    <name evidence="2" type="ORF">IPA_01050</name>
</gene>
<protein>
    <submittedName>
        <fullName evidence="2">Uncharacterized protein</fullName>
    </submittedName>
</protein>
<accession>A0A977PKJ1</accession>